<gene>
    <name evidence="2" type="ORF">EUA94_13540</name>
</gene>
<dbReference type="EMBL" id="SDWV01000013">
    <property type="protein sequence ID" value="RYC09573.1"/>
    <property type="molecule type" value="Genomic_DNA"/>
</dbReference>
<dbReference type="Proteomes" id="UP000291101">
    <property type="component" value="Unassembled WGS sequence"/>
</dbReference>
<name>A0A4Q2SVI7_9ACTN</name>
<protein>
    <submittedName>
        <fullName evidence="2">DUF1353 domain-containing protein</fullName>
    </submittedName>
</protein>
<accession>A0A4Q2SVI7</accession>
<feature type="transmembrane region" description="Helical" evidence="1">
    <location>
        <begin position="307"/>
        <end position="327"/>
    </location>
</feature>
<keyword evidence="1" id="KW-1133">Transmembrane helix</keyword>
<dbReference type="Pfam" id="PF07087">
    <property type="entry name" value="DUF1353"/>
    <property type="match status" value="1"/>
</dbReference>
<reference evidence="2 3" key="1">
    <citation type="submission" date="2019-01" db="EMBL/GenBank/DDBJ databases">
        <title>Novel species of Nocardioides.</title>
        <authorList>
            <person name="Liu Q."/>
            <person name="X Y.-H."/>
        </authorList>
    </citation>
    <scope>NUCLEOTIDE SEQUENCE [LARGE SCALE GENOMIC DNA]</scope>
    <source>
        <strain evidence="2 3">HLT2-9</strain>
    </source>
</reference>
<feature type="transmembrane region" description="Helical" evidence="1">
    <location>
        <begin position="272"/>
        <end position="295"/>
    </location>
</feature>
<feature type="transmembrane region" description="Helical" evidence="1">
    <location>
        <begin position="199"/>
        <end position="217"/>
    </location>
</feature>
<comment type="caution">
    <text evidence="2">The sequence shown here is derived from an EMBL/GenBank/DDBJ whole genome shotgun (WGS) entry which is preliminary data.</text>
</comment>
<evidence type="ECO:0000313" key="3">
    <source>
        <dbReference type="Proteomes" id="UP000291101"/>
    </source>
</evidence>
<proteinExistence type="predicted"/>
<keyword evidence="1" id="KW-0472">Membrane</keyword>
<dbReference type="AlphaFoldDB" id="A0A4Q2SVI7"/>
<keyword evidence="3" id="KW-1185">Reference proteome</keyword>
<dbReference type="InterPro" id="IPR010767">
    <property type="entry name" value="Phage_CGC-2007_Cje0229"/>
</dbReference>
<evidence type="ECO:0000256" key="1">
    <source>
        <dbReference type="SAM" id="Phobius"/>
    </source>
</evidence>
<feature type="transmembrane region" description="Helical" evidence="1">
    <location>
        <begin position="246"/>
        <end position="265"/>
    </location>
</feature>
<keyword evidence="1" id="KW-0812">Transmembrane</keyword>
<evidence type="ECO:0000313" key="2">
    <source>
        <dbReference type="EMBL" id="RYC09573.1"/>
    </source>
</evidence>
<dbReference type="OrthoDB" id="4476615at2"/>
<sequence>MVGPEYGRLVVGPAGHTGVMRARERVAAMAGQVVQEPRRFYDGGTLARDGVPGEPPDPGADPRIVLERHAEEGVETFELERRLAYRDRHLSELLVPADAGFRTDLTSVPALFTWLVPKTGAHLPAALLHDALVAGRADPASYVSTDGHEVDRFEADRIFRDAMADTGTGVVRRWIVWTAVTVATIFVGREVPWTPLKHWSYRVAAAVTIVTILYLGYSSTSDLFDRSWIGAVDVPWMGQRPWWTEVVGGLSGAIVLPLALSLLWGRLRMAGAIAGVLLAVLLHVTVGLAVIGTTYLALEWLARRSALLGWALAAVVVVGSLVTFAVVTL</sequence>
<organism evidence="2 3">
    <name type="scientific">Nocardioides zhouii</name>
    <dbReference type="NCBI Taxonomy" id="1168729"/>
    <lineage>
        <taxon>Bacteria</taxon>
        <taxon>Bacillati</taxon>
        <taxon>Actinomycetota</taxon>
        <taxon>Actinomycetes</taxon>
        <taxon>Propionibacteriales</taxon>
        <taxon>Nocardioidaceae</taxon>
        <taxon>Nocardioides</taxon>
    </lineage>
</organism>